<accession>T1FHU6</accession>
<dbReference type="Pfam" id="PF00076">
    <property type="entry name" value="RRM_1"/>
    <property type="match status" value="2"/>
</dbReference>
<dbReference type="PROSITE" id="PS50917">
    <property type="entry name" value="SPOC"/>
    <property type="match status" value="1"/>
</dbReference>
<evidence type="ECO:0000256" key="8">
    <source>
        <dbReference type="ARBA" id="ARBA00023242"/>
    </source>
</evidence>
<dbReference type="InterPro" id="IPR012921">
    <property type="entry name" value="SPOC_C"/>
</dbReference>
<feature type="domain" description="SPOC" evidence="11">
    <location>
        <begin position="378"/>
        <end position="542"/>
    </location>
</feature>
<dbReference type="GO" id="GO:0005634">
    <property type="term" value="C:nucleus"/>
    <property type="evidence" value="ECO:0000318"/>
    <property type="project" value="GO_Central"/>
</dbReference>
<dbReference type="Gene3D" id="2.40.290.10">
    <property type="match status" value="1"/>
</dbReference>
<dbReference type="KEGG" id="hro:HELRODRAFT_182160"/>
<dbReference type="Proteomes" id="UP000015101">
    <property type="component" value="Unassembled WGS sequence"/>
</dbReference>
<dbReference type="CDD" id="cd21544">
    <property type="entry name" value="SPOC_RBM15-like"/>
    <property type="match status" value="1"/>
</dbReference>
<dbReference type="eggNOG" id="KOG0112">
    <property type="taxonomic scope" value="Eukaryota"/>
</dbReference>
<dbReference type="SUPFAM" id="SSF54928">
    <property type="entry name" value="RNA-binding domain, RBD"/>
    <property type="match status" value="2"/>
</dbReference>
<dbReference type="GO" id="GO:0003729">
    <property type="term" value="F:mRNA binding"/>
    <property type="evidence" value="ECO:0000318"/>
    <property type="project" value="GO_Central"/>
</dbReference>
<organism evidence="13 14">
    <name type="scientific">Helobdella robusta</name>
    <name type="common">Californian leech</name>
    <dbReference type="NCBI Taxonomy" id="6412"/>
    <lineage>
        <taxon>Eukaryota</taxon>
        <taxon>Metazoa</taxon>
        <taxon>Spiralia</taxon>
        <taxon>Lophotrochozoa</taxon>
        <taxon>Annelida</taxon>
        <taxon>Clitellata</taxon>
        <taxon>Hirudinea</taxon>
        <taxon>Rhynchobdellida</taxon>
        <taxon>Glossiphoniidae</taxon>
        <taxon>Helobdella</taxon>
    </lineage>
</organism>
<dbReference type="FunFam" id="2.40.290.10:FF:000002">
    <property type="entry name" value="Spen family transcriptional repressor"/>
    <property type="match status" value="1"/>
</dbReference>
<evidence type="ECO:0000256" key="7">
    <source>
        <dbReference type="ARBA" id="ARBA00023163"/>
    </source>
</evidence>
<dbReference type="GO" id="GO:0000381">
    <property type="term" value="P:regulation of alternative mRNA splicing, via spliceosome"/>
    <property type="evidence" value="ECO:0000318"/>
    <property type="project" value="GO_Central"/>
</dbReference>
<keyword evidence="6" id="KW-0175">Coiled coil</keyword>
<dbReference type="EnsemblMetazoa" id="HelroT182160">
    <property type="protein sequence ID" value="HelroP182160"/>
    <property type="gene ID" value="HelroG182160"/>
</dbReference>
<keyword evidence="14" id="KW-1185">Reference proteome</keyword>
<dbReference type="CTD" id="20208395"/>
<evidence type="ECO:0000256" key="6">
    <source>
        <dbReference type="ARBA" id="ARBA00023054"/>
    </source>
</evidence>
<evidence type="ECO:0008006" key="15">
    <source>
        <dbReference type="Google" id="ProtNLM"/>
    </source>
</evidence>
<evidence type="ECO:0000256" key="2">
    <source>
        <dbReference type="ARBA" id="ARBA00005387"/>
    </source>
</evidence>
<name>T1FHU6_HELRO</name>
<dbReference type="HOGENOM" id="CLU_012724_1_0_1"/>
<dbReference type="InterPro" id="IPR000504">
    <property type="entry name" value="RRM_dom"/>
</dbReference>
<reference evidence="13" key="3">
    <citation type="submission" date="2015-06" db="UniProtKB">
        <authorList>
            <consortium name="EnsemblMetazoa"/>
        </authorList>
    </citation>
    <scope>IDENTIFICATION</scope>
</reference>
<dbReference type="PANTHER" id="PTHR23189">
    <property type="entry name" value="RNA RECOGNITION MOTIF-CONTAINING"/>
    <property type="match status" value="1"/>
</dbReference>
<dbReference type="InterPro" id="IPR012677">
    <property type="entry name" value="Nucleotide-bd_a/b_plait_sf"/>
</dbReference>
<dbReference type="SUPFAM" id="SSF100939">
    <property type="entry name" value="SPOC domain-like"/>
    <property type="match status" value="1"/>
</dbReference>
<evidence type="ECO:0000313" key="12">
    <source>
        <dbReference type="EMBL" id="ESN91188.1"/>
    </source>
</evidence>
<dbReference type="OrthoDB" id="10050565at2759"/>
<dbReference type="EMBL" id="KB097710">
    <property type="protein sequence ID" value="ESN91188.1"/>
    <property type="molecule type" value="Genomic_DNA"/>
</dbReference>
<dbReference type="Pfam" id="PF07744">
    <property type="entry name" value="SPOC"/>
    <property type="match status" value="1"/>
</dbReference>
<feature type="domain" description="RRM" evidence="10">
    <location>
        <begin position="235"/>
        <end position="307"/>
    </location>
</feature>
<keyword evidence="7" id="KW-0804">Transcription</keyword>
<dbReference type="AlphaFoldDB" id="T1FHU6"/>
<dbReference type="RefSeq" id="XP_009030710.1">
    <property type="nucleotide sequence ID" value="XM_009032462.1"/>
</dbReference>
<comment type="subcellular location">
    <subcellularLocation>
        <location evidence="1">Nucleus</location>
    </subcellularLocation>
</comment>
<feature type="domain" description="RRM" evidence="10">
    <location>
        <begin position="153"/>
        <end position="231"/>
    </location>
</feature>
<keyword evidence="5" id="KW-0805">Transcription regulation</keyword>
<dbReference type="InterPro" id="IPR010912">
    <property type="entry name" value="SPOC_met"/>
</dbReference>
<reference evidence="12 14" key="2">
    <citation type="journal article" date="2013" name="Nature">
        <title>Insights into bilaterian evolution from three spiralian genomes.</title>
        <authorList>
            <person name="Simakov O."/>
            <person name="Marletaz F."/>
            <person name="Cho S.J."/>
            <person name="Edsinger-Gonzales E."/>
            <person name="Havlak P."/>
            <person name="Hellsten U."/>
            <person name="Kuo D.H."/>
            <person name="Larsson T."/>
            <person name="Lv J."/>
            <person name="Arendt D."/>
            <person name="Savage R."/>
            <person name="Osoegawa K."/>
            <person name="de Jong P."/>
            <person name="Grimwood J."/>
            <person name="Chapman J.A."/>
            <person name="Shapiro H."/>
            <person name="Aerts A."/>
            <person name="Otillar R.P."/>
            <person name="Terry A.Y."/>
            <person name="Boore J.L."/>
            <person name="Grigoriev I.V."/>
            <person name="Lindberg D.R."/>
            <person name="Seaver E.C."/>
            <person name="Weisblat D.A."/>
            <person name="Putnam N.H."/>
            <person name="Rokhsar D.S."/>
        </authorList>
    </citation>
    <scope>NUCLEOTIDE SEQUENCE</scope>
</reference>
<proteinExistence type="inferred from homology"/>
<evidence type="ECO:0000313" key="14">
    <source>
        <dbReference type="Proteomes" id="UP000015101"/>
    </source>
</evidence>
<dbReference type="SMART" id="SM00360">
    <property type="entry name" value="RRM"/>
    <property type="match status" value="2"/>
</dbReference>
<keyword evidence="8" id="KW-0539">Nucleus</keyword>
<dbReference type="GeneID" id="20208395"/>
<evidence type="ECO:0000313" key="13">
    <source>
        <dbReference type="EnsemblMetazoa" id="HelroP182160"/>
    </source>
</evidence>
<dbReference type="PROSITE" id="PS50102">
    <property type="entry name" value="RRM"/>
    <property type="match status" value="2"/>
</dbReference>
<dbReference type="EMBL" id="AMQM01008001">
    <property type="status" value="NOT_ANNOTATED_CDS"/>
    <property type="molecule type" value="Genomic_DNA"/>
</dbReference>
<comment type="similarity">
    <text evidence="2">Belongs to the RRM Spen family.</text>
</comment>
<evidence type="ECO:0000256" key="1">
    <source>
        <dbReference type="ARBA" id="ARBA00004123"/>
    </source>
</evidence>
<dbReference type="InterPro" id="IPR035979">
    <property type="entry name" value="RBD_domain_sf"/>
</dbReference>
<protein>
    <recommendedName>
        <fullName evidence="15">RNA-binding protein 15</fullName>
    </recommendedName>
</protein>
<evidence type="ECO:0000256" key="4">
    <source>
        <dbReference type="ARBA" id="ARBA00022884"/>
    </source>
</evidence>
<evidence type="ECO:0000256" key="3">
    <source>
        <dbReference type="ARBA" id="ARBA00022553"/>
    </source>
</evidence>
<evidence type="ECO:0000256" key="9">
    <source>
        <dbReference type="PROSITE-ProRule" id="PRU00176"/>
    </source>
</evidence>
<gene>
    <name evidence="13" type="primary">20208395</name>
    <name evidence="12" type="ORF">HELRODRAFT_182160</name>
</gene>
<keyword evidence="4 9" id="KW-0694">RNA-binding</keyword>
<dbReference type="InParanoid" id="T1FHU6"/>
<reference evidence="14" key="1">
    <citation type="submission" date="2012-12" db="EMBL/GenBank/DDBJ databases">
        <authorList>
            <person name="Hellsten U."/>
            <person name="Grimwood J."/>
            <person name="Chapman J.A."/>
            <person name="Shapiro H."/>
            <person name="Aerts A."/>
            <person name="Otillar R.P."/>
            <person name="Terry A.Y."/>
            <person name="Boore J.L."/>
            <person name="Simakov O."/>
            <person name="Marletaz F."/>
            <person name="Cho S.-J."/>
            <person name="Edsinger-Gonzales E."/>
            <person name="Havlak P."/>
            <person name="Kuo D.-H."/>
            <person name="Larsson T."/>
            <person name="Lv J."/>
            <person name="Arendt D."/>
            <person name="Savage R."/>
            <person name="Osoegawa K."/>
            <person name="de Jong P."/>
            <person name="Lindberg D.R."/>
            <person name="Seaver E.C."/>
            <person name="Weisblat D.A."/>
            <person name="Putnam N.H."/>
            <person name="Grigoriev I.V."/>
            <person name="Rokhsar D.S."/>
        </authorList>
    </citation>
    <scope>NUCLEOTIDE SEQUENCE</scope>
</reference>
<dbReference type="STRING" id="6412.T1FHU6"/>
<evidence type="ECO:0000259" key="10">
    <source>
        <dbReference type="PROSITE" id="PS50102"/>
    </source>
</evidence>
<dbReference type="Gene3D" id="3.30.70.330">
    <property type="match status" value="2"/>
</dbReference>
<sequence>MDKGENQIFRTLSVGLFSPRLDDESVKAIIYKEFRKFGEYMICVMKNPIGLKFAHTQFRYYEDAMNVRLAYKNKDLDFEPGICVDIVNDEYTREKKLYPPPGIRSSPPIIPGKMDYRHKDFPLNPDMPTMKNSYRNDKHFHFHDDSDEKNATRTLFIGNLDYEITAEELATIFGRYGIVEDIDIKRSTLQMHSSVYAFIRFVNLEMARRAKAEMSGQYIRKFQCRIGYGKHVPSNCLWVGGLGPQTTREDLDKCFGSFNPLKVEWSPGRYYAYIIFGSLEQATSVLNTLQGHEINPGCFIRLDYSDENHITMLMSSQNLAKSQDDKGNVSPAHIVNSTASSMPNAVNSSNLITIKAPNKVFDVIPQNLKIILSEVDNLKSLAKNLQVIWEGNLAAKLSTFPIKIHMQCGHVKLIDDLLKGLTTLKFNKLLQIDSPTFPSVINFINSDDSECSLLFAVSSEETKPENSENIKPFKSLLAYLKKKQSVGVTLLPDNSSPDKIKGVIHWFAPELHTKDLIQVLCPKISEDSLLKQEYLFAVLSSVTIQQS</sequence>
<keyword evidence="3" id="KW-0597">Phosphoprotein</keyword>
<evidence type="ECO:0000259" key="11">
    <source>
        <dbReference type="PROSITE" id="PS50917"/>
    </source>
</evidence>
<dbReference type="InterPro" id="IPR016194">
    <property type="entry name" value="SPOC-like_C_dom_sf"/>
</dbReference>
<evidence type="ECO:0000256" key="5">
    <source>
        <dbReference type="ARBA" id="ARBA00023015"/>
    </source>
</evidence>